<dbReference type="Pfam" id="PF00276">
    <property type="entry name" value="Ribosomal_L23"/>
    <property type="match status" value="1"/>
</dbReference>
<dbReference type="OrthoDB" id="9793353at2"/>
<dbReference type="EMBL" id="VITR01000003">
    <property type="protein sequence ID" value="TWB44099.1"/>
    <property type="molecule type" value="Genomic_DNA"/>
</dbReference>
<dbReference type="Proteomes" id="UP000315751">
    <property type="component" value="Unassembled WGS sequence"/>
</dbReference>
<evidence type="ECO:0000313" key="8">
    <source>
        <dbReference type="EMBL" id="TWB44099.1"/>
    </source>
</evidence>
<dbReference type="InterPro" id="IPR012678">
    <property type="entry name" value="Ribosomal_uL23/eL15/eS24_sf"/>
</dbReference>
<organism evidence="8 9">
    <name type="scientific">Nitrospirillum amazonense</name>
    <dbReference type="NCBI Taxonomy" id="28077"/>
    <lineage>
        <taxon>Bacteria</taxon>
        <taxon>Pseudomonadati</taxon>
        <taxon>Pseudomonadota</taxon>
        <taxon>Alphaproteobacteria</taxon>
        <taxon>Rhodospirillales</taxon>
        <taxon>Azospirillaceae</taxon>
        <taxon>Nitrospirillum</taxon>
    </lineage>
</organism>
<comment type="similarity">
    <text evidence="1 6 7">Belongs to the universal ribosomal protein uL23 family.</text>
</comment>
<comment type="caution">
    <text evidence="8">The sequence shown here is derived from an EMBL/GenBank/DDBJ whole genome shotgun (WGS) entry which is preliminary data.</text>
</comment>
<accession>A0A560HEM7</accession>
<evidence type="ECO:0000256" key="5">
    <source>
        <dbReference type="ARBA" id="ARBA00023274"/>
    </source>
</evidence>
<evidence type="ECO:0000256" key="3">
    <source>
        <dbReference type="ARBA" id="ARBA00022884"/>
    </source>
</evidence>
<dbReference type="PROSITE" id="PS00050">
    <property type="entry name" value="RIBOSOMAL_L23"/>
    <property type="match status" value="1"/>
</dbReference>
<dbReference type="PANTHER" id="PTHR11620">
    <property type="entry name" value="60S RIBOSOMAL PROTEIN L23A"/>
    <property type="match status" value="1"/>
</dbReference>
<dbReference type="InterPro" id="IPR001014">
    <property type="entry name" value="Ribosomal_uL23_CS"/>
</dbReference>
<dbReference type="NCBIfam" id="NF004359">
    <property type="entry name" value="PRK05738.1-3"/>
    <property type="match status" value="1"/>
</dbReference>
<name>A0A560HEM7_9PROT</name>
<dbReference type="GO" id="GO:0003735">
    <property type="term" value="F:structural constituent of ribosome"/>
    <property type="evidence" value="ECO:0007669"/>
    <property type="project" value="InterPro"/>
</dbReference>
<gene>
    <name evidence="6" type="primary">rplW</name>
    <name evidence="8" type="ORF">FBZ90_1035</name>
</gene>
<keyword evidence="2 6" id="KW-0699">rRNA-binding</keyword>
<keyword evidence="4 6" id="KW-0689">Ribosomal protein</keyword>
<comment type="subunit">
    <text evidence="6">Part of the 50S ribosomal subunit. Contacts protein L29, and trigger factor when it is bound to the ribosome.</text>
</comment>
<proteinExistence type="inferred from homology"/>
<evidence type="ECO:0000256" key="2">
    <source>
        <dbReference type="ARBA" id="ARBA00022730"/>
    </source>
</evidence>
<keyword evidence="3 6" id="KW-0694">RNA-binding</keyword>
<evidence type="ECO:0000256" key="1">
    <source>
        <dbReference type="ARBA" id="ARBA00006700"/>
    </source>
</evidence>
<dbReference type="NCBIfam" id="NF004360">
    <property type="entry name" value="PRK05738.1-5"/>
    <property type="match status" value="1"/>
</dbReference>
<dbReference type="FunFam" id="3.30.70.330:FF:000001">
    <property type="entry name" value="50S ribosomal protein L23"/>
    <property type="match status" value="1"/>
</dbReference>
<dbReference type="Gene3D" id="3.30.70.330">
    <property type="match status" value="1"/>
</dbReference>
<dbReference type="SUPFAM" id="SSF54189">
    <property type="entry name" value="Ribosomal proteins S24e, L23 and L15e"/>
    <property type="match status" value="1"/>
</dbReference>
<keyword evidence="5 6" id="KW-0687">Ribonucleoprotein</keyword>
<evidence type="ECO:0000256" key="7">
    <source>
        <dbReference type="RuleBase" id="RU003934"/>
    </source>
</evidence>
<dbReference type="GO" id="GO:0019843">
    <property type="term" value="F:rRNA binding"/>
    <property type="evidence" value="ECO:0007669"/>
    <property type="project" value="UniProtKB-UniRule"/>
</dbReference>
<dbReference type="AlphaFoldDB" id="A0A560HEM7"/>
<evidence type="ECO:0000256" key="6">
    <source>
        <dbReference type="HAMAP-Rule" id="MF_01369"/>
    </source>
</evidence>
<keyword evidence="9" id="KW-1185">Reference proteome</keyword>
<dbReference type="GO" id="GO:0005840">
    <property type="term" value="C:ribosome"/>
    <property type="evidence" value="ECO:0007669"/>
    <property type="project" value="UniProtKB-KW"/>
</dbReference>
<evidence type="ECO:0000313" key="9">
    <source>
        <dbReference type="Proteomes" id="UP000315751"/>
    </source>
</evidence>
<sequence length="105" mass="11531">MSKNAKPFVSAERMYDLIVAPVITEKSTMGSEHNQVTFRVPLDATKPEIKQAVEGLFKVKVTAVNTIVSKGKTKRFRGIVARRSDFKKAIVTLAEGHTIDVTTGV</sequence>
<reference evidence="8 9" key="1">
    <citation type="submission" date="2019-06" db="EMBL/GenBank/DDBJ databases">
        <title>Genomic Encyclopedia of Type Strains, Phase IV (KMG-V): Genome sequencing to study the core and pangenomes of soil and plant-associated prokaryotes.</title>
        <authorList>
            <person name="Whitman W."/>
        </authorList>
    </citation>
    <scope>NUCLEOTIDE SEQUENCE [LARGE SCALE GENOMIC DNA]</scope>
    <source>
        <strain evidence="8 9">BR 11622</strain>
    </source>
</reference>
<dbReference type="InterPro" id="IPR013025">
    <property type="entry name" value="Ribosomal_uL23-like"/>
</dbReference>
<dbReference type="GO" id="GO:1990904">
    <property type="term" value="C:ribonucleoprotein complex"/>
    <property type="evidence" value="ECO:0007669"/>
    <property type="project" value="UniProtKB-KW"/>
</dbReference>
<evidence type="ECO:0000256" key="4">
    <source>
        <dbReference type="ARBA" id="ARBA00022980"/>
    </source>
</evidence>
<dbReference type="InterPro" id="IPR012677">
    <property type="entry name" value="Nucleotide-bd_a/b_plait_sf"/>
</dbReference>
<comment type="function">
    <text evidence="6">One of the early assembly proteins it binds 23S rRNA. One of the proteins that surrounds the polypeptide exit tunnel on the outside of the ribosome. Forms the main docking site for trigger factor binding to the ribosome.</text>
</comment>
<dbReference type="HAMAP" id="MF_01369_B">
    <property type="entry name" value="Ribosomal_uL23_B"/>
    <property type="match status" value="1"/>
</dbReference>
<dbReference type="RefSeq" id="WP_044564206.1">
    <property type="nucleotide sequence ID" value="NZ_VITR01000003.1"/>
</dbReference>
<protein>
    <recommendedName>
        <fullName evidence="6">Large ribosomal subunit protein uL23</fullName>
    </recommendedName>
</protein>
<dbReference type="GO" id="GO:0006412">
    <property type="term" value="P:translation"/>
    <property type="evidence" value="ECO:0007669"/>
    <property type="project" value="UniProtKB-UniRule"/>
</dbReference>
<dbReference type="NCBIfam" id="NF004363">
    <property type="entry name" value="PRK05738.2-4"/>
    <property type="match status" value="1"/>
</dbReference>